<dbReference type="AlphaFoldDB" id="A0A6A7C8E6"/>
<organism evidence="1 2">
    <name type="scientific">Piedraia hortae CBS 480.64</name>
    <dbReference type="NCBI Taxonomy" id="1314780"/>
    <lineage>
        <taxon>Eukaryota</taxon>
        <taxon>Fungi</taxon>
        <taxon>Dikarya</taxon>
        <taxon>Ascomycota</taxon>
        <taxon>Pezizomycotina</taxon>
        <taxon>Dothideomycetes</taxon>
        <taxon>Dothideomycetidae</taxon>
        <taxon>Capnodiales</taxon>
        <taxon>Piedraiaceae</taxon>
        <taxon>Piedraia</taxon>
    </lineage>
</organism>
<evidence type="ECO:0000313" key="1">
    <source>
        <dbReference type="EMBL" id="KAF2863507.1"/>
    </source>
</evidence>
<dbReference type="Proteomes" id="UP000799421">
    <property type="component" value="Unassembled WGS sequence"/>
</dbReference>
<dbReference type="OrthoDB" id="6375174at2759"/>
<protein>
    <submittedName>
        <fullName evidence="1">Uncharacterized protein</fullName>
    </submittedName>
</protein>
<accession>A0A6A7C8E6</accession>
<dbReference type="EMBL" id="MU005960">
    <property type="protein sequence ID" value="KAF2863507.1"/>
    <property type="molecule type" value="Genomic_DNA"/>
</dbReference>
<sequence>MCVTCLRKLHGGEIEDILADFISFAAPKQRLGDMNLIHQFDPSLIETVLTRLFFTHALLRTNQFDVVWNFMIKCRRERRQWMTVVIKERAT</sequence>
<name>A0A6A7C8E6_9PEZI</name>
<keyword evidence="2" id="KW-1185">Reference proteome</keyword>
<proteinExistence type="predicted"/>
<evidence type="ECO:0000313" key="2">
    <source>
        <dbReference type="Proteomes" id="UP000799421"/>
    </source>
</evidence>
<reference evidence="1" key="1">
    <citation type="journal article" date="2020" name="Stud. Mycol.">
        <title>101 Dothideomycetes genomes: a test case for predicting lifestyles and emergence of pathogens.</title>
        <authorList>
            <person name="Haridas S."/>
            <person name="Albert R."/>
            <person name="Binder M."/>
            <person name="Bloem J."/>
            <person name="Labutti K."/>
            <person name="Salamov A."/>
            <person name="Andreopoulos B."/>
            <person name="Baker S."/>
            <person name="Barry K."/>
            <person name="Bills G."/>
            <person name="Bluhm B."/>
            <person name="Cannon C."/>
            <person name="Castanera R."/>
            <person name="Culley D."/>
            <person name="Daum C."/>
            <person name="Ezra D."/>
            <person name="Gonzalez J."/>
            <person name="Henrissat B."/>
            <person name="Kuo A."/>
            <person name="Liang C."/>
            <person name="Lipzen A."/>
            <person name="Lutzoni F."/>
            <person name="Magnuson J."/>
            <person name="Mondo S."/>
            <person name="Nolan M."/>
            <person name="Ohm R."/>
            <person name="Pangilinan J."/>
            <person name="Park H.-J."/>
            <person name="Ramirez L."/>
            <person name="Alfaro M."/>
            <person name="Sun H."/>
            <person name="Tritt A."/>
            <person name="Yoshinaga Y."/>
            <person name="Zwiers L.-H."/>
            <person name="Turgeon B."/>
            <person name="Goodwin S."/>
            <person name="Spatafora J."/>
            <person name="Crous P."/>
            <person name="Grigoriev I."/>
        </authorList>
    </citation>
    <scope>NUCLEOTIDE SEQUENCE</scope>
    <source>
        <strain evidence="1">CBS 480.64</strain>
    </source>
</reference>
<gene>
    <name evidence="1" type="ORF">K470DRAFT_103500</name>
</gene>